<dbReference type="GO" id="GO:0022857">
    <property type="term" value="F:transmembrane transporter activity"/>
    <property type="evidence" value="ECO:0007669"/>
    <property type="project" value="InterPro"/>
</dbReference>
<evidence type="ECO:0000256" key="5">
    <source>
        <dbReference type="SAM" id="Phobius"/>
    </source>
</evidence>
<dbReference type="PANTHER" id="PTHR11662:SF405">
    <property type="entry name" value="PROTEIN CBG12249"/>
    <property type="match status" value="1"/>
</dbReference>
<feature type="transmembrane region" description="Helical" evidence="5">
    <location>
        <begin position="179"/>
        <end position="198"/>
    </location>
</feature>
<dbReference type="InterPro" id="IPR011701">
    <property type="entry name" value="MFS"/>
</dbReference>
<keyword evidence="3 5" id="KW-1133">Transmembrane helix</keyword>
<evidence type="ECO:0000256" key="1">
    <source>
        <dbReference type="ARBA" id="ARBA00004141"/>
    </source>
</evidence>
<dbReference type="InterPro" id="IPR020846">
    <property type="entry name" value="MFS_dom"/>
</dbReference>
<keyword evidence="2 5" id="KW-0812">Transmembrane</keyword>
<name>A0AA36FT45_9BILA</name>
<protein>
    <recommendedName>
        <fullName evidence="6">Major facilitator superfamily (MFS) profile domain-containing protein</fullName>
    </recommendedName>
</protein>
<dbReference type="PANTHER" id="PTHR11662">
    <property type="entry name" value="SOLUTE CARRIER FAMILY 17"/>
    <property type="match status" value="1"/>
</dbReference>
<comment type="subcellular location">
    <subcellularLocation>
        <location evidence="1">Membrane</location>
        <topology evidence="1">Multi-pass membrane protein</topology>
    </subcellularLocation>
</comment>
<evidence type="ECO:0000313" key="8">
    <source>
        <dbReference type="Proteomes" id="UP001177023"/>
    </source>
</evidence>
<dbReference type="Gene3D" id="1.20.1250.20">
    <property type="entry name" value="MFS general substrate transporter like domains"/>
    <property type="match status" value="1"/>
</dbReference>
<keyword evidence="8" id="KW-1185">Reference proteome</keyword>
<accession>A0AA36FT45</accession>
<proteinExistence type="predicted"/>
<dbReference type="AlphaFoldDB" id="A0AA36FT45"/>
<gene>
    <name evidence="7" type="ORF">MSPICULIGERA_LOCUS4914</name>
</gene>
<feature type="transmembrane region" description="Helical" evidence="5">
    <location>
        <begin position="253"/>
        <end position="275"/>
    </location>
</feature>
<evidence type="ECO:0000256" key="4">
    <source>
        <dbReference type="ARBA" id="ARBA00023136"/>
    </source>
</evidence>
<dbReference type="GO" id="GO:0006820">
    <property type="term" value="P:monoatomic anion transport"/>
    <property type="evidence" value="ECO:0007669"/>
    <property type="project" value="TreeGrafter"/>
</dbReference>
<evidence type="ECO:0000313" key="7">
    <source>
        <dbReference type="EMBL" id="CAJ0566304.1"/>
    </source>
</evidence>
<feature type="transmembrane region" description="Helical" evidence="5">
    <location>
        <begin position="59"/>
        <end position="79"/>
    </location>
</feature>
<sequence length="276" mass="30272">MAIPCMVNTTIAVQNSSSSHLDNFEPTARCGRIVEDSAAAQEMGYQGTLDWSPSMRSPFFFSSTFYSSLVSVLFVGYLADRFGPKIMLLGASLDFLIMSYLAPSLASHSYWAFFGTRLVMGLAEGAVFPCLNSLAAKWFPPTEKSTMAAIYTSGIQISSAFSAPISAFLCTTSVGWPSIFYFFATAGLVWVILGLIFVTNSPSKNKFVSEREKKFLELHVGNNAKLAKNAKMPWKKLLFSKEVLATPEGLRPYAVLLFNLAFTDGVACFVGYFVMQ</sequence>
<dbReference type="Pfam" id="PF07690">
    <property type="entry name" value="MFS_1"/>
    <property type="match status" value="1"/>
</dbReference>
<dbReference type="GO" id="GO:0016020">
    <property type="term" value="C:membrane"/>
    <property type="evidence" value="ECO:0007669"/>
    <property type="project" value="UniProtKB-SubCell"/>
</dbReference>
<evidence type="ECO:0000259" key="6">
    <source>
        <dbReference type="PROSITE" id="PS50850"/>
    </source>
</evidence>
<feature type="transmembrane region" description="Helical" evidence="5">
    <location>
        <begin position="148"/>
        <end position="167"/>
    </location>
</feature>
<reference evidence="7" key="1">
    <citation type="submission" date="2023-06" db="EMBL/GenBank/DDBJ databases">
        <authorList>
            <person name="Delattre M."/>
        </authorList>
    </citation>
    <scope>NUCLEOTIDE SEQUENCE</scope>
    <source>
        <strain evidence="7">AF72</strain>
    </source>
</reference>
<dbReference type="InterPro" id="IPR036259">
    <property type="entry name" value="MFS_trans_sf"/>
</dbReference>
<organism evidence="7 8">
    <name type="scientific">Mesorhabditis spiculigera</name>
    <dbReference type="NCBI Taxonomy" id="96644"/>
    <lineage>
        <taxon>Eukaryota</taxon>
        <taxon>Metazoa</taxon>
        <taxon>Ecdysozoa</taxon>
        <taxon>Nematoda</taxon>
        <taxon>Chromadorea</taxon>
        <taxon>Rhabditida</taxon>
        <taxon>Rhabditina</taxon>
        <taxon>Rhabditomorpha</taxon>
        <taxon>Rhabditoidea</taxon>
        <taxon>Rhabditidae</taxon>
        <taxon>Mesorhabditinae</taxon>
        <taxon>Mesorhabditis</taxon>
    </lineage>
</organism>
<dbReference type="EMBL" id="CATQJA010001203">
    <property type="protein sequence ID" value="CAJ0566304.1"/>
    <property type="molecule type" value="Genomic_DNA"/>
</dbReference>
<dbReference type="PROSITE" id="PS50850">
    <property type="entry name" value="MFS"/>
    <property type="match status" value="1"/>
</dbReference>
<evidence type="ECO:0000256" key="3">
    <source>
        <dbReference type="ARBA" id="ARBA00022989"/>
    </source>
</evidence>
<keyword evidence="4 5" id="KW-0472">Membrane</keyword>
<feature type="domain" description="Major facilitator superfamily (MFS) profile" evidence="6">
    <location>
        <begin position="1"/>
        <end position="276"/>
    </location>
</feature>
<evidence type="ECO:0000256" key="2">
    <source>
        <dbReference type="ARBA" id="ARBA00022692"/>
    </source>
</evidence>
<feature type="transmembrane region" description="Helical" evidence="5">
    <location>
        <begin position="86"/>
        <end position="106"/>
    </location>
</feature>
<comment type="caution">
    <text evidence="7">The sequence shown here is derived from an EMBL/GenBank/DDBJ whole genome shotgun (WGS) entry which is preliminary data.</text>
</comment>
<dbReference type="SUPFAM" id="SSF103473">
    <property type="entry name" value="MFS general substrate transporter"/>
    <property type="match status" value="1"/>
</dbReference>
<dbReference type="InterPro" id="IPR050382">
    <property type="entry name" value="MFS_Na/Anion_cotransporter"/>
</dbReference>
<feature type="non-terminal residue" evidence="7">
    <location>
        <position position="1"/>
    </location>
</feature>
<dbReference type="Proteomes" id="UP001177023">
    <property type="component" value="Unassembled WGS sequence"/>
</dbReference>